<dbReference type="PROSITE" id="PS00409">
    <property type="entry name" value="PROKAR_NTER_METHYL"/>
    <property type="match status" value="1"/>
</dbReference>
<dbReference type="InterPro" id="IPR012902">
    <property type="entry name" value="N_methyl_site"/>
</dbReference>
<protein>
    <recommendedName>
        <fullName evidence="2">Type II secretion system protein GspG C-terminal domain-containing protein</fullName>
    </recommendedName>
</protein>
<proteinExistence type="predicted"/>
<evidence type="ECO:0000313" key="1">
    <source>
        <dbReference type="EMBL" id="SVA60547.1"/>
    </source>
</evidence>
<dbReference type="NCBIfam" id="TIGR02532">
    <property type="entry name" value="IV_pilin_GFxxxE"/>
    <property type="match status" value="1"/>
</dbReference>
<organism evidence="1">
    <name type="scientific">marine metagenome</name>
    <dbReference type="NCBI Taxonomy" id="408172"/>
    <lineage>
        <taxon>unclassified sequences</taxon>
        <taxon>metagenomes</taxon>
        <taxon>ecological metagenomes</taxon>
    </lineage>
</organism>
<dbReference type="AlphaFoldDB" id="A0A381X8P7"/>
<evidence type="ECO:0008006" key="2">
    <source>
        <dbReference type="Google" id="ProtNLM"/>
    </source>
</evidence>
<reference evidence="1" key="1">
    <citation type="submission" date="2018-05" db="EMBL/GenBank/DDBJ databases">
        <authorList>
            <person name="Lanie J.A."/>
            <person name="Ng W.-L."/>
            <person name="Kazmierczak K.M."/>
            <person name="Andrzejewski T.M."/>
            <person name="Davidsen T.M."/>
            <person name="Wayne K.J."/>
            <person name="Tettelin H."/>
            <person name="Glass J.I."/>
            <person name="Rusch D."/>
            <person name="Podicherti R."/>
            <person name="Tsui H.-C.T."/>
            <person name="Winkler M.E."/>
        </authorList>
    </citation>
    <scope>NUCLEOTIDE SEQUENCE</scope>
</reference>
<dbReference type="PANTHER" id="PTHR30093:SF2">
    <property type="entry name" value="TYPE II SECRETION SYSTEM PROTEIN H"/>
    <property type="match status" value="1"/>
</dbReference>
<accession>A0A381X8P7</accession>
<dbReference type="EMBL" id="UINC01014141">
    <property type="protein sequence ID" value="SVA60547.1"/>
    <property type="molecule type" value="Genomic_DNA"/>
</dbReference>
<gene>
    <name evidence="1" type="ORF">METZ01_LOCUS113401</name>
</gene>
<dbReference type="SUPFAM" id="SSF54523">
    <property type="entry name" value="Pili subunits"/>
    <property type="match status" value="1"/>
</dbReference>
<name>A0A381X8P7_9ZZZZ</name>
<dbReference type="Pfam" id="PF07963">
    <property type="entry name" value="N_methyl"/>
    <property type="match status" value="1"/>
</dbReference>
<dbReference type="PANTHER" id="PTHR30093">
    <property type="entry name" value="GENERAL SECRETION PATHWAY PROTEIN G"/>
    <property type="match status" value="1"/>
</dbReference>
<dbReference type="Gene3D" id="3.30.700.10">
    <property type="entry name" value="Glycoprotein, Type 4 Pilin"/>
    <property type="match status" value="1"/>
</dbReference>
<sequence length="246" mass="27857">MKMLYRKDSPRLAKGFTLIELLVVIAIIAILAGLLLPALAKAKAKAGQSACLNNCKQIGLAVTMYISEYDNRIPLCRNWGRAWGGDHALRNDSVWMPQLLEPYIGKNTGAPDPKQRDKSRTPHSVFACPVAMKTQDSGMLSRFRNNNYVTYVWNHIYLTKSRGSYEVSRPVSGRRAGDCVNPSLSVLTWEMPYWDYKTMPHKRGIVLSYVDGHAARMNGSPKEYDWWAYHSRDGWEEGDFTCGNPH</sequence>
<dbReference type="InterPro" id="IPR045584">
    <property type="entry name" value="Pilin-like"/>
</dbReference>